<dbReference type="GO" id="GO:0051539">
    <property type="term" value="F:4 iron, 4 sulfur cluster binding"/>
    <property type="evidence" value="ECO:0007669"/>
    <property type="project" value="UniProtKB-KW"/>
</dbReference>
<reference evidence="7" key="1">
    <citation type="submission" date="2012-06" db="EMBL/GenBank/DDBJ databases">
        <title>The complete genome of Belliella baltica DSM 15883.</title>
        <authorList>
            <person name="Lucas S."/>
            <person name="Copeland A."/>
            <person name="Lapidus A."/>
            <person name="Goodwin L."/>
            <person name="Pitluck S."/>
            <person name="Peters L."/>
            <person name="Mikhailova N."/>
            <person name="Davenport K."/>
            <person name="Kyrpides N."/>
            <person name="Mavromatis K."/>
            <person name="Pagani I."/>
            <person name="Ivanova N."/>
            <person name="Ovchinnikova G."/>
            <person name="Zeytun A."/>
            <person name="Detter J.C."/>
            <person name="Han C."/>
            <person name="Land M."/>
            <person name="Hauser L."/>
            <person name="Markowitz V."/>
            <person name="Cheng J.-F."/>
            <person name="Hugenholtz P."/>
            <person name="Woyke T."/>
            <person name="Wu D."/>
            <person name="Tindall B."/>
            <person name="Pomrenke H."/>
            <person name="Brambilla E."/>
            <person name="Klenk H.-P."/>
            <person name="Eisen J.A."/>
        </authorList>
    </citation>
    <scope>NUCLEOTIDE SEQUENCE [LARGE SCALE GENOMIC DNA]</scope>
    <source>
        <strain evidence="7">DSM 15883 / CIP 108006 / LMG 21964 / BA134</strain>
    </source>
</reference>
<dbReference type="STRING" id="866536.Belba_1303"/>
<dbReference type="HOGENOM" id="CLU_043374_1_0_10"/>
<evidence type="ECO:0000313" key="6">
    <source>
        <dbReference type="EMBL" id="AFL83930.1"/>
    </source>
</evidence>
<dbReference type="PANTHER" id="PTHR43177">
    <property type="entry name" value="PROTEIN NRFC"/>
    <property type="match status" value="1"/>
</dbReference>
<proteinExistence type="predicted"/>
<evidence type="ECO:0000256" key="2">
    <source>
        <dbReference type="ARBA" id="ARBA00022723"/>
    </source>
</evidence>
<feature type="domain" description="4Fe-4S ferredoxin-type" evidence="5">
    <location>
        <begin position="130"/>
        <end position="161"/>
    </location>
</feature>
<dbReference type="Proteomes" id="UP000006050">
    <property type="component" value="Chromosome"/>
</dbReference>
<keyword evidence="2" id="KW-0479">Metal-binding</keyword>
<evidence type="ECO:0000259" key="5">
    <source>
        <dbReference type="PROSITE" id="PS51379"/>
    </source>
</evidence>
<keyword evidence="4" id="KW-0411">Iron-sulfur</keyword>
<dbReference type="GO" id="GO:0046872">
    <property type="term" value="F:metal ion binding"/>
    <property type="evidence" value="ECO:0007669"/>
    <property type="project" value="UniProtKB-KW"/>
</dbReference>
<evidence type="ECO:0000256" key="1">
    <source>
        <dbReference type="ARBA" id="ARBA00022485"/>
    </source>
</evidence>
<accession>I3Z3W2</accession>
<evidence type="ECO:0000256" key="4">
    <source>
        <dbReference type="ARBA" id="ARBA00023014"/>
    </source>
</evidence>
<organism evidence="6 7">
    <name type="scientific">Belliella baltica (strain DSM 15883 / CIP 108006 / LMG 21964 / BA134)</name>
    <dbReference type="NCBI Taxonomy" id="866536"/>
    <lineage>
        <taxon>Bacteria</taxon>
        <taxon>Pseudomonadati</taxon>
        <taxon>Bacteroidota</taxon>
        <taxon>Cytophagia</taxon>
        <taxon>Cytophagales</taxon>
        <taxon>Cyclobacteriaceae</taxon>
        <taxon>Belliella</taxon>
    </lineage>
</organism>
<evidence type="ECO:0000313" key="7">
    <source>
        <dbReference type="Proteomes" id="UP000006050"/>
    </source>
</evidence>
<keyword evidence="1" id="KW-0004">4Fe-4S</keyword>
<dbReference type="PROSITE" id="PS00198">
    <property type="entry name" value="4FE4S_FER_1"/>
    <property type="match status" value="1"/>
</dbReference>
<protein>
    <submittedName>
        <fullName evidence="6">Fe-S-cluster-containing hydrogenase subunit</fullName>
    </submittedName>
</protein>
<dbReference type="InterPro" id="IPR050954">
    <property type="entry name" value="ET_IronSulfur_Cluster-Binding"/>
</dbReference>
<dbReference type="eggNOG" id="COG0437">
    <property type="taxonomic scope" value="Bacteria"/>
</dbReference>
<dbReference type="Pfam" id="PF13247">
    <property type="entry name" value="Fer4_11"/>
    <property type="match status" value="1"/>
</dbReference>
<dbReference type="CDD" id="cd10551">
    <property type="entry name" value="PsrB"/>
    <property type="match status" value="1"/>
</dbReference>
<dbReference type="AlphaFoldDB" id="I3Z3W2"/>
<dbReference type="PROSITE" id="PS51379">
    <property type="entry name" value="4FE4S_FER_2"/>
    <property type="match status" value="2"/>
</dbReference>
<sequence length="318" mass="35720">MVPEKDNQQESRRTFVEQSLKYGLLTVASGALLAKVFGKLESAESEETIEVMSTDGTLMQVPASAVSHTHESKSAYNPREGFANRKFVMVVDLAKCRNAKKCQSSCNKNHYITGENAWIKIYKMQETEKTAPYWQPTLCQHCDQPPCVKVCPVDATFKRRDGIVLIDNNRCIGCRFCMAACPYSVRIFNWSDPWQGETAENMEYNPDHAGVPSQKGTVDKCDFCPHMIDKGELPHCVSACPNDVFSFGDMYEDTVTNGSGESFKLSKLLKDRAGYRLMESLGTEPSVYYLPPSNRVVDFEEGLDNYTEFESVDKAETP</sequence>
<dbReference type="PATRIC" id="fig|866536.3.peg.1345"/>
<keyword evidence="7" id="KW-1185">Reference proteome</keyword>
<evidence type="ECO:0000256" key="3">
    <source>
        <dbReference type="ARBA" id="ARBA00023004"/>
    </source>
</evidence>
<dbReference type="EMBL" id="CP003281">
    <property type="protein sequence ID" value="AFL83930.1"/>
    <property type="molecule type" value="Genomic_DNA"/>
</dbReference>
<dbReference type="OrthoDB" id="9779457at2"/>
<keyword evidence="3" id="KW-0408">Iron</keyword>
<dbReference type="Gene3D" id="3.30.70.20">
    <property type="match status" value="2"/>
</dbReference>
<dbReference type="SUPFAM" id="SSF54862">
    <property type="entry name" value="4Fe-4S ferredoxins"/>
    <property type="match status" value="1"/>
</dbReference>
<dbReference type="RefSeq" id="WP_014771927.1">
    <property type="nucleotide sequence ID" value="NC_018010.1"/>
</dbReference>
<dbReference type="KEGG" id="bbd:Belba_1303"/>
<dbReference type="PANTHER" id="PTHR43177:SF3">
    <property type="entry name" value="PROTEIN NRFC HOMOLOG"/>
    <property type="match status" value="1"/>
</dbReference>
<dbReference type="InterPro" id="IPR017900">
    <property type="entry name" value="4Fe4S_Fe_S_CS"/>
</dbReference>
<gene>
    <name evidence="6" type="ordered locus">Belba_1303</name>
</gene>
<feature type="domain" description="4Fe-4S ferredoxin-type" evidence="5">
    <location>
        <begin position="162"/>
        <end position="191"/>
    </location>
</feature>
<dbReference type="InterPro" id="IPR017896">
    <property type="entry name" value="4Fe4S_Fe-S-bd"/>
</dbReference>
<name>I3Z3W2_BELBD</name>